<feature type="compositionally biased region" description="Polar residues" evidence="1">
    <location>
        <begin position="371"/>
        <end position="381"/>
    </location>
</feature>
<dbReference type="EMBL" id="CAJVCH010570491">
    <property type="protein sequence ID" value="CAG7835048.1"/>
    <property type="molecule type" value="Genomic_DNA"/>
</dbReference>
<feature type="compositionally biased region" description="Polar residues" evidence="1">
    <location>
        <begin position="150"/>
        <end position="183"/>
    </location>
</feature>
<proteinExistence type="predicted"/>
<evidence type="ECO:0000313" key="3">
    <source>
        <dbReference type="EMBL" id="CAG7835048.1"/>
    </source>
</evidence>
<feature type="compositionally biased region" description="Polar residues" evidence="1">
    <location>
        <begin position="453"/>
        <end position="462"/>
    </location>
</feature>
<feature type="compositionally biased region" description="Polar residues" evidence="1">
    <location>
        <begin position="488"/>
        <end position="503"/>
    </location>
</feature>
<name>A0A8J2PL99_9HEXA</name>
<dbReference type="InterPro" id="IPR005113">
    <property type="entry name" value="uDENN_dom"/>
</dbReference>
<dbReference type="FunFam" id="3.40.50.11500:FF:000004">
    <property type="entry name" value="DENN domain-containing protein 2C isoform X1"/>
    <property type="match status" value="1"/>
</dbReference>
<dbReference type="Pfam" id="PF02141">
    <property type="entry name" value="DENN"/>
    <property type="match status" value="1"/>
</dbReference>
<dbReference type="SMART" id="SM00800">
    <property type="entry name" value="uDENN"/>
    <property type="match status" value="1"/>
</dbReference>
<dbReference type="Pfam" id="PF03455">
    <property type="entry name" value="dDENN"/>
    <property type="match status" value="1"/>
</dbReference>
<dbReference type="Pfam" id="PF03456">
    <property type="entry name" value="uDENN"/>
    <property type="match status" value="1"/>
</dbReference>
<evidence type="ECO:0000259" key="2">
    <source>
        <dbReference type="PROSITE" id="PS50211"/>
    </source>
</evidence>
<feature type="region of interest" description="Disordered" evidence="1">
    <location>
        <begin position="349"/>
        <end position="387"/>
    </location>
</feature>
<dbReference type="SMART" id="SM00799">
    <property type="entry name" value="DENN"/>
    <property type="match status" value="1"/>
</dbReference>
<feature type="region of interest" description="Disordered" evidence="1">
    <location>
        <begin position="1"/>
        <end position="21"/>
    </location>
</feature>
<keyword evidence="4" id="KW-1185">Reference proteome</keyword>
<feature type="domain" description="UDENN" evidence="2">
    <location>
        <begin position="846"/>
        <end position="1244"/>
    </location>
</feature>
<feature type="region of interest" description="Disordered" evidence="1">
    <location>
        <begin position="523"/>
        <end position="547"/>
    </location>
</feature>
<reference evidence="3" key="1">
    <citation type="submission" date="2021-06" db="EMBL/GenBank/DDBJ databases">
        <authorList>
            <person name="Hodson N. C."/>
            <person name="Mongue J. A."/>
            <person name="Jaron S. K."/>
        </authorList>
    </citation>
    <scope>NUCLEOTIDE SEQUENCE</scope>
</reference>
<dbReference type="InterPro" id="IPR005112">
    <property type="entry name" value="dDENN_dom"/>
</dbReference>
<feature type="compositionally biased region" description="Polar residues" evidence="1">
    <location>
        <begin position="719"/>
        <end position="730"/>
    </location>
</feature>
<dbReference type="SMART" id="SM00801">
    <property type="entry name" value="dDENN"/>
    <property type="match status" value="1"/>
</dbReference>
<feature type="compositionally biased region" description="Low complexity" evidence="1">
    <location>
        <begin position="777"/>
        <end position="787"/>
    </location>
</feature>
<feature type="compositionally biased region" description="Low complexity" evidence="1">
    <location>
        <begin position="693"/>
        <end position="710"/>
    </location>
</feature>
<dbReference type="InterPro" id="IPR001194">
    <property type="entry name" value="cDENN_dom"/>
</dbReference>
<protein>
    <recommendedName>
        <fullName evidence="2">UDENN domain-containing protein</fullName>
    </recommendedName>
</protein>
<feature type="compositionally biased region" description="Basic and acidic residues" evidence="1">
    <location>
        <begin position="357"/>
        <end position="370"/>
    </location>
</feature>
<sequence>MQATSSNWRDARRGNPAVSKSTGACIGQNGYLLPDVVPVETDMDGNGNKVQTLRQQFEVLSYNDQRLSKSKSTSNFAEIMGEADALRNMMLRGNRNGFLDVPLASPKFHVSDSRDDSLIIHPEEGIYVSNSITLHNMEPEEDEKIMDYPSLSTNTDDLSMDQSEGQQEKNGNFNDNTSQSSATAYGKVKRSNAFRKKDVVDSVDARLPKAKTKLTLERVKSLDNSNVPGSGQQKKHVDAEVNRASSVYVRSAPNNHHHHHHHHQQQLQQKAINVVAPYQVSEIYAHAQRNSSQTLHQEMGQYQQKQYLEGDYAVPVVSRHERYSGHNEYAPPIPPPPDYIPQMIPCQSTDRPLSVSRDSHSGHQIKEAKTKSTTAASNNNVLPPEKPPRTFLYDILSDHTTTQYQHHQRPLLTPNHPNNANVQRIRNGFYYPSSSSTAALFQPGDSSKHRRPQNTSENAKQVTTDVKTTSTTPGSGKTTVNMKKNGLHRSSQNHQTLVRSKTESQIVVKNKNRTWENAMLGGLDTRSNNMMKNSSSSNNNNNNSAFPSGLSANYNDYNAHVHQLGPNLRVSGLAVGSGGNVHTHHALGNAQYGVITSSENFGGNVVGSNSAGGLGRSSLSQYTDGMTNLPSHGLMATVVNNNNTNKNGKGINVNRCRSDDRLCEKSKSEWALHQVLNGSDGGGGAGISGGRRNTVANTVGSSNTSSSSNNIHHTGHPSLESNGSSNNSTKLFRSSIQHSIQNLMNQLFSTSAVNGKDATSSTDSGIQLGSESLSSCDTPIGDSTTDTGDSDIENEVETSSNARQVVEARKGYIRQVSSFRVKELGTMQNRLISNCKKPQNGEALFECLLVVGLNRDTYTGTYHPYIKEMFPSNTKLAAGVEQFCFPDSLEWPCHEGVTAQSYTLAITDHRGGRKYGCCFRILPEGANMCIPITYCLISSNRAIGFYREVLKEVTLRHGCSEYHKRYWMEQLYNKPFPPPDGDICIQEPISEETYVMSTKSNVSCYSNVSYVQPKMVSIRRKADHRLDDQDLVSLLTKLDVTTVIKIFGSMLHERKVVLISRALSTLSLCLEALESMLYPFTWQHTFIPILPLNMPDILDAPSPFLIGVLKSSQSAWEKNFDDGIIVDLDTNKIIRCVGDEGTILPKRIHHKLRDALQCVLHLSDQGESTKNVLFSECFIRMFVDVLGHCGGHIILQADGVKIFDRETFIKSADTKATQNFLDWFSETSMFQFFIDSRLKNNFKHGVFEQRIMGDSSNQNYGAHFPFKSSKTQKNNRTFGINWLKDAFVMK</sequence>
<dbReference type="OrthoDB" id="10266080at2759"/>
<gene>
    <name evidence="3" type="ORF">AFUS01_LOCUS44474</name>
</gene>
<organism evidence="3 4">
    <name type="scientific">Allacma fusca</name>
    <dbReference type="NCBI Taxonomy" id="39272"/>
    <lineage>
        <taxon>Eukaryota</taxon>
        <taxon>Metazoa</taxon>
        <taxon>Ecdysozoa</taxon>
        <taxon>Arthropoda</taxon>
        <taxon>Hexapoda</taxon>
        <taxon>Collembola</taxon>
        <taxon>Symphypleona</taxon>
        <taxon>Sminthuridae</taxon>
        <taxon>Allacma</taxon>
    </lineage>
</organism>
<dbReference type="PANTHER" id="PTHR15288:SF0">
    <property type="entry name" value="UDENN DOMAIN-CONTAINING PROTEIN"/>
    <property type="match status" value="1"/>
</dbReference>
<dbReference type="InterPro" id="IPR037516">
    <property type="entry name" value="Tripartite_DENN"/>
</dbReference>
<dbReference type="PROSITE" id="PS50211">
    <property type="entry name" value="DENN"/>
    <property type="match status" value="1"/>
</dbReference>
<feature type="compositionally biased region" description="Low complexity" evidence="1">
    <location>
        <begin position="463"/>
        <end position="480"/>
    </location>
</feature>
<feature type="compositionally biased region" description="Gly residues" evidence="1">
    <location>
        <begin position="679"/>
        <end position="689"/>
    </location>
</feature>
<feature type="compositionally biased region" description="Low complexity" evidence="1">
    <location>
        <begin position="527"/>
        <end position="544"/>
    </location>
</feature>
<dbReference type="Proteomes" id="UP000708208">
    <property type="component" value="Unassembled WGS sequence"/>
</dbReference>
<comment type="caution">
    <text evidence="3">The sequence shown here is derived from an EMBL/GenBank/DDBJ whole genome shotgun (WGS) entry which is preliminary data.</text>
</comment>
<feature type="region of interest" description="Disordered" evidence="1">
    <location>
        <begin position="147"/>
        <end position="189"/>
    </location>
</feature>
<feature type="region of interest" description="Disordered" evidence="1">
    <location>
        <begin position="677"/>
        <end position="730"/>
    </location>
</feature>
<evidence type="ECO:0000313" key="4">
    <source>
        <dbReference type="Proteomes" id="UP000708208"/>
    </source>
</evidence>
<dbReference type="PANTHER" id="PTHR15288">
    <property type="entry name" value="DENN DOMAIN-CONTAINING PROTEIN 2"/>
    <property type="match status" value="1"/>
</dbReference>
<feature type="compositionally biased region" description="Polar residues" evidence="1">
    <location>
        <begin position="754"/>
        <end position="776"/>
    </location>
</feature>
<evidence type="ECO:0000256" key="1">
    <source>
        <dbReference type="SAM" id="MobiDB-lite"/>
    </source>
</evidence>
<dbReference type="InterPro" id="IPR051942">
    <property type="entry name" value="DENN_domain_containing_2"/>
</dbReference>
<feature type="region of interest" description="Disordered" evidence="1">
    <location>
        <begin position="436"/>
        <end position="503"/>
    </location>
</feature>
<accession>A0A8J2PL99</accession>
<feature type="region of interest" description="Disordered" evidence="1">
    <location>
        <begin position="754"/>
        <end position="800"/>
    </location>
</feature>